<evidence type="ECO:0000256" key="4">
    <source>
        <dbReference type="ARBA" id="ARBA00022679"/>
    </source>
</evidence>
<dbReference type="PANTHER" id="PTHR46244:SF3">
    <property type="entry name" value="PHOSPHOENOLPYRUVATE-PROTEIN PHOSPHOTRANSFERASE"/>
    <property type="match status" value="1"/>
</dbReference>
<comment type="function">
    <text evidence="9">General (non sugar-specific) component of the phosphoenolpyruvate-dependent sugar phosphotransferase system (sugar PTS). This major carbohydrate active-transport system catalyzes the phosphorylation of incoming sugar substrates concomitantly with their translocation across the cell membrane. Enzyme I transfers the phosphoryl group from phosphoenolpyruvate (PEP) to the phosphoryl carrier protein (HPr).</text>
</comment>
<evidence type="ECO:0000256" key="7">
    <source>
        <dbReference type="ARBA" id="ARBA00022842"/>
    </source>
</evidence>
<evidence type="ECO:0000256" key="6">
    <source>
        <dbReference type="ARBA" id="ARBA00022777"/>
    </source>
</evidence>
<keyword evidence="9" id="KW-0813">Transport</keyword>
<dbReference type="PROSITE" id="PS00742">
    <property type="entry name" value="PEP_ENZYMES_2"/>
    <property type="match status" value="1"/>
</dbReference>
<proteinExistence type="inferred from homology"/>
<dbReference type="Gene3D" id="1.10.274.10">
    <property type="entry name" value="PtsI, HPr-binding domain"/>
    <property type="match status" value="1"/>
</dbReference>
<keyword evidence="6 9" id="KW-0418">Kinase</keyword>
<dbReference type="InterPro" id="IPR036618">
    <property type="entry name" value="PtsI_HPr-bd_sf"/>
</dbReference>
<dbReference type="Proteomes" id="UP000179769">
    <property type="component" value="Unassembled WGS sequence"/>
</dbReference>
<dbReference type="InterPro" id="IPR015813">
    <property type="entry name" value="Pyrv/PenolPyrv_kinase-like_dom"/>
</dbReference>
<feature type="active site" description="Tele-phosphohistidine intermediate" evidence="10">
    <location>
        <position position="191"/>
    </location>
</feature>
<evidence type="ECO:0000259" key="13">
    <source>
        <dbReference type="Pfam" id="PF00391"/>
    </source>
</evidence>
<dbReference type="Gene3D" id="3.20.20.60">
    <property type="entry name" value="Phosphoenolpyruvate-binding domains"/>
    <property type="match status" value="1"/>
</dbReference>
<keyword evidence="9" id="KW-0598">Phosphotransferase system</keyword>
<evidence type="ECO:0000259" key="14">
    <source>
        <dbReference type="Pfam" id="PF02896"/>
    </source>
</evidence>
<keyword evidence="16" id="KW-0670">Pyruvate</keyword>
<feature type="domain" description="PEP-utilising enzyme mobile" evidence="13">
    <location>
        <begin position="157"/>
        <end position="226"/>
    </location>
</feature>
<evidence type="ECO:0000256" key="1">
    <source>
        <dbReference type="ARBA" id="ARBA00001946"/>
    </source>
</evidence>
<evidence type="ECO:0000313" key="16">
    <source>
        <dbReference type="EMBL" id="OHV19771.1"/>
    </source>
</evidence>
<sequence>MGGLRGIGVSPGAVAGPLIRMATRPAAGSAPPPAVEMPAVEVDVHGENAAARAALEAVAAELETRGTRAGGDAAEVLAAQAMIARDPGLADLVTTRVKAGWLAPAALADAFAHYRGILAGAGEYLAARVADLDDIRDRALAVLSGRAVPGVPHPGHPYVLAAVDLAPADTATLDPAEVIAIVTEEGGPTSHTAILAKSLGIPAVVACAGIASLADATVVLVDGGTGVVDVEPGAEALARAQAREDARRAALAAGTGPGRTSDGHGVDLLVNLGGAEDLTVIGAVGPAGVGLLRTEFLFLDRPDEPGLAEQREAYLRVFAAFGGRKVVVRTLDAGADKPLRFVTAPDEPNPALGVRGLRTARRAPGLLDRQLAAIAAAAEGSEAKVWVMAPMVSTPAEAAAFRARARAAGLAVAGVMVEVPAAALRASAVAAACDFLSIGTNDLAQYAFAADRMAGGLADLLDPWQPALLDLVRLAADGAGAAGKPVGVCGEAASDPLLALVLVGLGVTSLSMAPIALPAVRASLARHTLAHCRRLAAAALAAPDGQGARYAVAALAADQERVAAG</sequence>
<dbReference type="AlphaFoldDB" id="A0A1S1PEV3"/>
<dbReference type="InterPro" id="IPR008731">
    <property type="entry name" value="PTS_EIN"/>
</dbReference>
<evidence type="ECO:0000256" key="2">
    <source>
        <dbReference type="ARBA" id="ARBA00007837"/>
    </source>
</evidence>
<dbReference type="PRINTS" id="PR01736">
    <property type="entry name" value="PHPHTRNFRASE"/>
</dbReference>
<gene>
    <name evidence="16" type="ORF">BBK14_28670</name>
</gene>
<comment type="cofactor">
    <cofactor evidence="1 9 12">
        <name>Mg(2+)</name>
        <dbReference type="ChEBI" id="CHEBI:18420"/>
    </cofactor>
</comment>
<dbReference type="SUPFAM" id="SSF52009">
    <property type="entry name" value="Phosphohistidine domain"/>
    <property type="match status" value="1"/>
</dbReference>
<comment type="catalytic activity">
    <reaction evidence="9">
        <text>L-histidyl-[protein] + phosphoenolpyruvate = N(pros)-phospho-L-histidyl-[protein] + pyruvate</text>
        <dbReference type="Rhea" id="RHEA:23880"/>
        <dbReference type="Rhea" id="RHEA-COMP:9745"/>
        <dbReference type="Rhea" id="RHEA-COMP:9746"/>
        <dbReference type="ChEBI" id="CHEBI:15361"/>
        <dbReference type="ChEBI" id="CHEBI:29979"/>
        <dbReference type="ChEBI" id="CHEBI:58702"/>
        <dbReference type="ChEBI" id="CHEBI:64837"/>
        <dbReference type="EC" id="2.7.3.9"/>
    </reaction>
</comment>
<dbReference type="InterPro" id="IPR008279">
    <property type="entry name" value="PEP-util_enz_mobile_dom"/>
</dbReference>
<feature type="binding site" evidence="11">
    <location>
        <begin position="441"/>
        <end position="442"/>
    </location>
    <ligand>
        <name>phosphoenolpyruvate</name>
        <dbReference type="ChEBI" id="CHEBI:58702"/>
    </ligand>
</feature>
<feature type="binding site" evidence="11">
    <location>
        <position position="329"/>
    </location>
    <ligand>
        <name>phosphoenolpyruvate</name>
        <dbReference type="ChEBI" id="CHEBI:58702"/>
    </ligand>
</feature>
<dbReference type="Pfam" id="PF02896">
    <property type="entry name" value="PEP-utilizers_C"/>
    <property type="match status" value="1"/>
</dbReference>
<dbReference type="GO" id="GO:0016301">
    <property type="term" value="F:kinase activity"/>
    <property type="evidence" value="ECO:0007669"/>
    <property type="project" value="UniProtKB-KW"/>
</dbReference>
<keyword evidence="17" id="KW-1185">Reference proteome</keyword>
<comment type="subcellular location">
    <subcellularLocation>
        <location evidence="9">Cytoplasm</location>
    </subcellularLocation>
</comment>
<evidence type="ECO:0000256" key="9">
    <source>
        <dbReference type="PIRNR" id="PIRNR000732"/>
    </source>
</evidence>
<comment type="similarity">
    <text evidence="2 9">Belongs to the PEP-utilizing enzyme family.</text>
</comment>
<keyword evidence="4 9" id="KW-0808">Transferase</keyword>
<dbReference type="PANTHER" id="PTHR46244">
    <property type="entry name" value="PHOSPHOENOLPYRUVATE-PROTEIN PHOSPHOTRANSFERASE"/>
    <property type="match status" value="1"/>
</dbReference>
<comment type="caution">
    <text evidence="16">The sequence shown here is derived from an EMBL/GenBank/DDBJ whole genome shotgun (WGS) entry which is preliminary data.</text>
</comment>
<evidence type="ECO:0000256" key="10">
    <source>
        <dbReference type="PIRSR" id="PIRSR000732-1"/>
    </source>
</evidence>
<evidence type="ECO:0000256" key="11">
    <source>
        <dbReference type="PIRSR" id="PIRSR000732-2"/>
    </source>
</evidence>
<dbReference type="InterPro" id="IPR024692">
    <property type="entry name" value="PTS_EI"/>
</dbReference>
<keyword evidence="9" id="KW-0963">Cytoplasm</keyword>
<feature type="binding site" evidence="12">
    <location>
        <position position="418"/>
    </location>
    <ligand>
        <name>Mg(2+)</name>
        <dbReference type="ChEBI" id="CHEBI:18420"/>
    </ligand>
</feature>
<dbReference type="InterPro" id="IPR050499">
    <property type="entry name" value="PEP-utilizing_PTS_enzyme"/>
</dbReference>
<keyword evidence="5 9" id="KW-0479">Metal-binding</keyword>
<dbReference type="InterPro" id="IPR036637">
    <property type="entry name" value="Phosphohistidine_dom_sf"/>
</dbReference>
<dbReference type="GO" id="GO:0009401">
    <property type="term" value="P:phosphoenolpyruvate-dependent sugar phosphotransferase system"/>
    <property type="evidence" value="ECO:0007669"/>
    <property type="project" value="UniProtKB-KW"/>
</dbReference>
<dbReference type="Pfam" id="PF00391">
    <property type="entry name" value="PEP-utilizers"/>
    <property type="match status" value="1"/>
</dbReference>
<evidence type="ECO:0000256" key="5">
    <source>
        <dbReference type="ARBA" id="ARBA00022723"/>
    </source>
</evidence>
<organism evidence="16 17">
    <name type="scientific">Parafrankia soli</name>
    <dbReference type="NCBI Taxonomy" id="2599596"/>
    <lineage>
        <taxon>Bacteria</taxon>
        <taxon>Bacillati</taxon>
        <taxon>Actinomycetota</taxon>
        <taxon>Actinomycetes</taxon>
        <taxon>Frankiales</taxon>
        <taxon>Frankiaceae</taxon>
        <taxon>Parafrankia</taxon>
    </lineage>
</organism>
<keyword evidence="9" id="KW-0762">Sugar transport</keyword>
<feature type="binding site" evidence="11">
    <location>
        <position position="293"/>
    </location>
    <ligand>
        <name>phosphoenolpyruvate</name>
        <dbReference type="ChEBI" id="CHEBI:58702"/>
    </ligand>
</feature>
<dbReference type="PIRSF" id="PIRSF000732">
    <property type="entry name" value="PTS_enzyme_I"/>
    <property type="match status" value="1"/>
</dbReference>
<feature type="binding site" evidence="11">
    <location>
        <position position="452"/>
    </location>
    <ligand>
        <name>phosphoenolpyruvate</name>
        <dbReference type="ChEBI" id="CHEBI:58702"/>
    </ligand>
</feature>
<dbReference type="SUPFAM" id="SSF51621">
    <property type="entry name" value="Phosphoenolpyruvate/pyruvate domain"/>
    <property type="match status" value="1"/>
</dbReference>
<dbReference type="Gene3D" id="3.50.30.10">
    <property type="entry name" value="Phosphohistidine domain"/>
    <property type="match status" value="1"/>
</dbReference>
<dbReference type="InterPro" id="IPR040442">
    <property type="entry name" value="Pyrv_kinase-like_dom_sf"/>
</dbReference>
<dbReference type="GO" id="GO:0046872">
    <property type="term" value="F:metal ion binding"/>
    <property type="evidence" value="ECO:0007669"/>
    <property type="project" value="UniProtKB-KW"/>
</dbReference>
<dbReference type="EMBL" id="MAXA01000273">
    <property type="protein sequence ID" value="OHV19771.1"/>
    <property type="molecule type" value="Genomic_DNA"/>
</dbReference>
<keyword evidence="7 9" id="KW-0460">Magnesium</keyword>
<dbReference type="InterPro" id="IPR000121">
    <property type="entry name" value="PEP_util_C"/>
</dbReference>
<dbReference type="InterPro" id="IPR023151">
    <property type="entry name" value="PEP_util_CS"/>
</dbReference>
<evidence type="ECO:0000259" key="15">
    <source>
        <dbReference type="Pfam" id="PF05524"/>
    </source>
</evidence>
<dbReference type="EC" id="2.7.3.9" evidence="9"/>
<dbReference type="GO" id="GO:0008965">
    <property type="term" value="F:phosphoenolpyruvate-protein phosphotransferase activity"/>
    <property type="evidence" value="ECO:0007669"/>
    <property type="project" value="UniProtKB-EC"/>
</dbReference>
<feature type="domain" description="Phosphotransferase system enzyme I N-terminal" evidence="15">
    <location>
        <begin position="5"/>
        <end position="128"/>
    </location>
</feature>
<name>A0A1S1PEV3_9ACTN</name>
<evidence type="ECO:0000313" key="17">
    <source>
        <dbReference type="Proteomes" id="UP000179769"/>
    </source>
</evidence>
<dbReference type="SUPFAM" id="SSF47831">
    <property type="entry name" value="Enzyme I of the PEP:sugar phosphotransferase system HPr-binding (sub)domain"/>
    <property type="match status" value="1"/>
</dbReference>
<evidence type="ECO:0000256" key="8">
    <source>
        <dbReference type="ARBA" id="ARBA00033235"/>
    </source>
</evidence>
<dbReference type="GO" id="GO:0005737">
    <property type="term" value="C:cytoplasm"/>
    <property type="evidence" value="ECO:0007669"/>
    <property type="project" value="UniProtKB-SubCell"/>
</dbReference>
<protein>
    <recommendedName>
        <fullName evidence="3 9">Phosphoenolpyruvate-protein phosphotransferase</fullName>
        <ecNumber evidence="9">2.7.3.9</ecNumber>
    </recommendedName>
    <alternativeName>
        <fullName evidence="8 9">Phosphotransferase system, enzyme I</fullName>
    </alternativeName>
</protein>
<dbReference type="Pfam" id="PF05524">
    <property type="entry name" value="PEP-utilisers_N"/>
    <property type="match status" value="1"/>
</dbReference>
<evidence type="ECO:0000256" key="12">
    <source>
        <dbReference type="PIRSR" id="PIRSR000732-3"/>
    </source>
</evidence>
<feature type="binding site" evidence="12">
    <location>
        <position position="442"/>
    </location>
    <ligand>
        <name>Mg(2+)</name>
        <dbReference type="ChEBI" id="CHEBI:18420"/>
    </ligand>
</feature>
<feature type="active site" description="Proton donor" evidence="10">
    <location>
        <position position="489"/>
    </location>
</feature>
<evidence type="ECO:0000256" key="3">
    <source>
        <dbReference type="ARBA" id="ARBA00016544"/>
    </source>
</evidence>
<accession>A0A1S1PEV3</accession>
<reference evidence="17" key="1">
    <citation type="submission" date="2016-07" db="EMBL/GenBank/DDBJ databases">
        <title>Frankia sp. NRRL B-16219 Genome sequencing.</title>
        <authorList>
            <person name="Ghodhbane-Gtari F."/>
            <person name="Swanson E."/>
            <person name="Gueddou A."/>
            <person name="Louati M."/>
            <person name="Nouioui I."/>
            <person name="Hezbri K."/>
            <person name="Abebe-Akele F."/>
            <person name="Simpson S."/>
            <person name="Morris K."/>
            <person name="Thomas K."/>
            <person name="Gtari M."/>
            <person name="Tisa L.S."/>
        </authorList>
    </citation>
    <scope>NUCLEOTIDE SEQUENCE [LARGE SCALE GENOMIC DNA]</scope>
    <source>
        <strain evidence="17">NRRL B-16219</strain>
    </source>
</reference>
<feature type="domain" description="PEP-utilising enzyme C-terminal" evidence="14">
    <location>
        <begin position="256"/>
        <end position="527"/>
    </location>
</feature>